<dbReference type="InterPro" id="IPR029058">
    <property type="entry name" value="AB_hydrolase_fold"/>
</dbReference>
<keyword evidence="3" id="KW-0378">Hydrolase</keyword>
<organism evidence="3 4">
    <name type="scientific">Oricola thermophila</name>
    <dbReference type="NCBI Taxonomy" id="2742145"/>
    <lineage>
        <taxon>Bacteria</taxon>
        <taxon>Pseudomonadati</taxon>
        <taxon>Pseudomonadota</taxon>
        <taxon>Alphaproteobacteria</taxon>
        <taxon>Hyphomicrobiales</taxon>
        <taxon>Ahrensiaceae</taxon>
        <taxon>Oricola</taxon>
    </lineage>
</organism>
<feature type="domain" description="AB hydrolase-1" evidence="2">
    <location>
        <begin position="27"/>
        <end position="126"/>
    </location>
</feature>
<dbReference type="KEGG" id="orm:HTY61_11975"/>
<dbReference type="PRINTS" id="PR00111">
    <property type="entry name" value="ABHYDROLASE"/>
</dbReference>
<dbReference type="PANTHER" id="PTHR43798">
    <property type="entry name" value="MONOACYLGLYCEROL LIPASE"/>
    <property type="match status" value="1"/>
</dbReference>
<reference evidence="3 4" key="1">
    <citation type="submission" date="2020-06" db="EMBL/GenBank/DDBJ databases">
        <title>Oricola thermophila sp. nov. isolated from a tidal sediments.</title>
        <authorList>
            <person name="Kwon K.K."/>
            <person name="Yang S.-H."/>
            <person name="Park M.-J."/>
        </authorList>
    </citation>
    <scope>NUCLEOTIDE SEQUENCE [LARGE SCALE GENOMIC DNA]</scope>
    <source>
        <strain evidence="3 4">MEBiC13590</strain>
    </source>
</reference>
<name>A0A6N1VDR9_9HYPH</name>
<dbReference type="Proteomes" id="UP000509367">
    <property type="component" value="Chromosome"/>
</dbReference>
<dbReference type="SUPFAM" id="SSF53474">
    <property type="entry name" value="alpha/beta-Hydrolases"/>
    <property type="match status" value="2"/>
</dbReference>
<dbReference type="GO" id="GO:0016020">
    <property type="term" value="C:membrane"/>
    <property type="evidence" value="ECO:0007669"/>
    <property type="project" value="TreeGrafter"/>
</dbReference>
<evidence type="ECO:0000259" key="2">
    <source>
        <dbReference type="Pfam" id="PF00561"/>
    </source>
</evidence>
<keyword evidence="4" id="KW-1185">Reference proteome</keyword>
<evidence type="ECO:0000313" key="3">
    <source>
        <dbReference type="EMBL" id="QKV19121.1"/>
    </source>
</evidence>
<evidence type="ECO:0000313" key="4">
    <source>
        <dbReference type="Proteomes" id="UP000509367"/>
    </source>
</evidence>
<dbReference type="InterPro" id="IPR000073">
    <property type="entry name" value="AB_hydrolase_1"/>
</dbReference>
<dbReference type="AlphaFoldDB" id="A0A6N1VDR9"/>
<dbReference type="PANTHER" id="PTHR43798:SF33">
    <property type="entry name" value="HYDROLASE, PUTATIVE (AFU_ORTHOLOGUE AFUA_2G14860)-RELATED"/>
    <property type="match status" value="1"/>
</dbReference>
<gene>
    <name evidence="3" type="ORF">HTY61_11975</name>
</gene>
<dbReference type="EMBL" id="CP054836">
    <property type="protein sequence ID" value="QKV19121.1"/>
    <property type="molecule type" value="Genomic_DNA"/>
</dbReference>
<feature type="region of interest" description="Disordered" evidence="1">
    <location>
        <begin position="404"/>
        <end position="423"/>
    </location>
</feature>
<accession>A0A6N1VDR9</accession>
<sequence length="486" mass="52914">MEDQKTQSHIVRVGDRNLHLRILGDGPPVVLLHESPRSSMALMPLASLLAPSFTVLAIDTPGYGLSDPLDIRNAEIEDFADAIASSLRTLGLKRVPVYGTHTGSTIAVSMAVRHPDLVTGVVLDGYPVFSQHERDLHETCYLPQFPPAWDGSHVAALWSRVRDQYDFFPWYLRGNSSRLQTPRPDLARHRAVFRDFLSAGPAYSIAYAASFRFDASEQLGKLNCPFHIIARETDLLHGHLQRLPELPAGASASSCPADPVEWKLKIERLLHTMPGDKAPPGFPEPSRVDGGTKVVMDGWLFLGFHGNTGSRNPLVLLHDLPGSGNLMADEARRRSDDGLVIVPELPGCGITEVSGSGRADLARLATLLERTLDIADAERAEVEGTGLSLDIAKALAGMSPRLEAAENRGGPVPRASVPDAPLPPRWDGADLMAAWYETRETELARVQSVGGVAGMDLDRLHAAFVAWYLSEDNYRSLKSAAEQLTT</sequence>
<dbReference type="Gene3D" id="3.40.50.1820">
    <property type="entry name" value="alpha/beta hydrolase"/>
    <property type="match status" value="2"/>
</dbReference>
<dbReference type="InterPro" id="IPR050266">
    <property type="entry name" value="AB_hydrolase_sf"/>
</dbReference>
<dbReference type="GO" id="GO:0016787">
    <property type="term" value="F:hydrolase activity"/>
    <property type="evidence" value="ECO:0007669"/>
    <property type="project" value="UniProtKB-KW"/>
</dbReference>
<proteinExistence type="predicted"/>
<evidence type="ECO:0000256" key="1">
    <source>
        <dbReference type="SAM" id="MobiDB-lite"/>
    </source>
</evidence>
<dbReference type="RefSeq" id="WP_175277013.1">
    <property type="nucleotide sequence ID" value="NZ_CP054836.1"/>
</dbReference>
<dbReference type="Pfam" id="PF00561">
    <property type="entry name" value="Abhydrolase_1"/>
    <property type="match status" value="1"/>
</dbReference>
<protein>
    <submittedName>
        <fullName evidence="3">Alpha/beta hydrolase</fullName>
    </submittedName>
</protein>